<feature type="compositionally biased region" description="Polar residues" evidence="2">
    <location>
        <begin position="409"/>
        <end position="426"/>
    </location>
</feature>
<evidence type="ECO:0000313" key="4">
    <source>
        <dbReference type="Proteomes" id="UP000179807"/>
    </source>
</evidence>
<dbReference type="VEuPathDB" id="TrichDB:TRFO_08187"/>
<feature type="compositionally biased region" description="Low complexity" evidence="2">
    <location>
        <begin position="477"/>
        <end position="501"/>
    </location>
</feature>
<evidence type="ECO:0000313" key="3">
    <source>
        <dbReference type="EMBL" id="OHS99882.1"/>
    </source>
</evidence>
<organism evidence="3 4">
    <name type="scientific">Tritrichomonas foetus</name>
    <dbReference type="NCBI Taxonomy" id="1144522"/>
    <lineage>
        <taxon>Eukaryota</taxon>
        <taxon>Metamonada</taxon>
        <taxon>Parabasalia</taxon>
        <taxon>Tritrichomonadida</taxon>
        <taxon>Tritrichomonadidae</taxon>
        <taxon>Tritrichomonas</taxon>
    </lineage>
</organism>
<protein>
    <submittedName>
        <fullName evidence="3">Uncharacterized protein</fullName>
    </submittedName>
</protein>
<dbReference type="GeneID" id="94828844"/>
<dbReference type="Gene3D" id="6.10.140.1720">
    <property type="match status" value="1"/>
</dbReference>
<dbReference type="EMBL" id="MLAK01000982">
    <property type="protein sequence ID" value="OHS99882.1"/>
    <property type="molecule type" value="Genomic_DNA"/>
</dbReference>
<keyword evidence="1" id="KW-0175">Coiled coil</keyword>
<dbReference type="AlphaFoldDB" id="A0A1J4JLC0"/>
<feature type="compositionally biased region" description="Low complexity" evidence="2">
    <location>
        <begin position="441"/>
        <end position="462"/>
    </location>
</feature>
<name>A0A1J4JLC0_9EUKA</name>
<feature type="region of interest" description="Disordered" evidence="2">
    <location>
        <begin position="441"/>
        <end position="502"/>
    </location>
</feature>
<evidence type="ECO:0000256" key="2">
    <source>
        <dbReference type="SAM" id="MobiDB-lite"/>
    </source>
</evidence>
<reference evidence="3" key="1">
    <citation type="submission" date="2016-10" db="EMBL/GenBank/DDBJ databases">
        <authorList>
            <person name="Benchimol M."/>
            <person name="Almeida L.G."/>
            <person name="Vasconcelos A.T."/>
            <person name="Perreira-Neves A."/>
            <person name="Rosa I.A."/>
            <person name="Tasca T."/>
            <person name="Bogo M.R."/>
            <person name="de Souza W."/>
        </authorList>
    </citation>
    <scope>NUCLEOTIDE SEQUENCE [LARGE SCALE GENOMIC DNA]</scope>
    <source>
        <strain evidence="3">K</strain>
    </source>
</reference>
<dbReference type="Proteomes" id="UP000179807">
    <property type="component" value="Unassembled WGS sequence"/>
</dbReference>
<feature type="compositionally biased region" description="Low complexity" evidence="2">
    <location>
        <begin position="389"/>
        <end position="402"/>
    </location>
</feature>
<feature type="region of interest" description="Disordered" evidence="2">
    <location>
        <begin position="382"/>
        <end position="426"/>
    </location>
</feature>
<accession>A0A1J4JLC0</accession>
<feature type="coiled-coil region" evidence="1">
    <location>
        <begin position="289"/>
        <end position="319"/>
    </location>
</feature>
<sequence length="592" mass="67441">MSLNVNPLPNGKRKSLFSIQVDDVIIQRVFKSIEDEVRRLRADVEDLGQKVNDSAKRSDFLELEATVSEIKDKTYSFTAKVDNTVDDFSHTFESNMRQLKSYVREEVSNAVFSVNNVVKAQNALMEEKFFNHSSEPIGGFNKVVADVDRMKFESRGLRDDVAQIKEFFASFLGSADDKRTLPEIIAHSLQADREQIKLMEHNQNKVEKRLKTVESNLYKIIGSNEPIFPLFGKAPKQQFSGKPKIPKLDSPKSYTDYFEYLMNLAPQLQKILSAYYHQLIGITNSVYDKEEKENTLDDLEQSLKQMNDIIADIRELRENEKKIDDLSIKVDEISSSQPIISDIMASLKQIKETMVTKVDVNDEIKQATSGILAQFQLDKNDHNSYNDKSSTTSASTVNTNSNKYEISLRGNQENSKMSRSKGINYNNNCTSYGSYNRYYNNNLNDQNDMNNDTADISNANDSNNDDDINDEDDRMSNENNENLSSFNNSPPASPKSAQSQKYTSNLRIFKPEKMPVVAAVLPRGRASFQMIYGDGKGRPATSRLNVRRKDDFEEGGKGPKRIQRAPIRSQFPDDVELPPPEPTNIYYSNQYY</sequence>
<dbReference type="RefSeq" id="XP_068353019.1">
    <property type="nucleotide sequence ID" value="XM_068494140.1"/>
</dbReference>
<feature type="coiled-coil region" evidence="1">
    <location>
        <begin position="189"/>
        <end position="216"/>
    </location>
</feature>
<feature type="compositionally biased region" description="Acidic residues" evidence="2">
    <location>
        <begin position="463"/>
        <end position="473"/>
    </location>
</feature>
<dbReference type="OrthoDB" id="10643938at2759"/>
<feature type="region of interest" description="Disordered" evidence="2">
    <location>
        <begin position="550"/>
        <end position="592"/>
    </location>
</feature>
<keyword evidence="4" id="KW-1185">Reference proteome</keyword>
<comment type="caution">
    <text evidence="3">The sequence shown here is derived from an EMBL/GenBank/DDBJ whole genome shotgun (WGS) entry which is preliminary data.</text>
</comment>
<proteinExistence type="predicted"/>
<evidence type="ECO:0000256" key="1">
    <source>
        <dbReference type="SAM" id="Coils"/>
    </source>
</evidence>
<gene>
    <name evidence="3" type="ORF">TRFO_08187</name>
</gene>